<dbReference type="EMBL" id="CAVMBE010000065">
    <property type="protein sequence ID" value="CAK4032529.1"/>
    <property type="molecule type" value="Genomic_DNA"/>
</dbReference>
<accession>A0AAI9EDV6</accession>
<evidence type="ECO:0000256" key="1">
    <source>
        <dbReference type="SAM" id="MobiDB-lite"/>
    </source>
</evidence>
<keyword evidence="3" id="KW-1185">Reference proteome</keyword>
<sequence length="478" mass="53438">MPASPTLSVPTTPTAAPRQPVIRKVKRESSWSPPRPLATSRAPLTTARHKEAKNDQVGFLHLPDDVRMRIFKLAIFDHDRGAVFLPRNHPRKVVPGLDDVDLVCVNPTCLHGHEEVGFDMDYRLCHLVSTSEEGTASAGEWIGPETPGVEEPLELGVPYQDLLEMTDGEVLQLIEPFEDEQGEAGESAVTATLNGASDGSSDESHEDLDESLCQCIWCYRERANHNDSLSASDDDVAEGSENRCTDLDSTNFFQGLSDEELSEGDSSNSPGCNLNPCDDLDCRRCVDHPDRFEDYTKTDSDQSNVLKFQELHQPDDLEHADTEEVTGMLYEPQEPAILKASREIRAQALPTYYSTNAFSWRFLWTDYEGSCFRFKAWALSIPPSGIEAMTKVTFQGRHAVEEGVEFSIDIDLTDDHPFFETNVYCDETDEAVGSICEAINRDTARLLWFGSRTHRSRTILAADILCELANIFVQGMHW</sequence>
<evidence type="ECO:0000313" key="2">
    <source>
        <dbReference type="EMBL" id="CAK4032529.1"/>
    </source>
</evidence>
<evidence type="ECO:0000313" key="3">
    <source>
        <dbReference type="Proteomes" id="UP001296104"/>
    </source>
</evidence>
<organism evidence="2 3">
    <name type="scientific">Lecanosticta acicola</name>
    <dbReference type="NCBI Taxonomy" id="111012"/>
    <lineage>
        <taxon>Eukaryota</taxon>
        <taxon>Fungi</taxon>
        <taxon>Dikarya</taxon>
        <taxon>Ascomycota</taxon>
        <taxon>Pezizomycotina</taxon>
        <taxon>Dothideomycetes</taxon>
        <taxon>Dothideomycetidae</taxon>
        <taxon>Mycosphaerellales</taxon>
        <taxon>Mycosphaerellaceae</taxon>
        <taxon>Lecanosticta</taxon>
    </lineage>
</organism>
<protein>
    <submittedName>
        <fullName evidence="2">Uncharacterized protein</fullName>
    </submittedName>
</protein>
<feature type="region of interest" description="Disordered" evidence="1">
    <location>
        <begin position="228"/>
        <end position="249"/>
    </location>
</feature>
<name>A0AAI9EDV6_9PEZI</name>
<dbReference type="AlphaFoldDB" id="A0AAI9EDV6"/>
<dbReference type="Proteomes" id="UP001296104">
    <property type="component" value="Unassembled WGS sequence"/>
</dbReference>
<comment type="caution">
    <text evidence="2">The sequence shown here is derived from an EMBL/GenBank/DDBJ whole genome shotgun (WGS) entry which is preliminary data.</text>
</comment>
<proteinExistence type="predicted"/>
<gene>
    <name evidence="2" type="ORF">LECACI_7A007687</name>
</gene>
<feature type="compositionally biased region" description="Polar residues" evidence="1">
    <location>
        <begin position="1"/>
        <end position="14"/>
    </location>
</feature>
<reference evidence="2" key="1">
    <citation type="submission" date="2023-11" db="EMBL/GenBank/DDBJ databases">
        <authorList>
            <person name="Alioto T."/>
            <person name="Alioto T."/>
            <person name="Gomez Garrido J."/>
        </authorList>
    </citation>
    <scope>NUCLEOTIDE SEQUENCE</scope>
</reference>
<feature type="region of interest" description="Disordered" evidence="1">
    <location>
        <begin position="1"/>
        <end position="41"/>
    </location>
</feature>